<accession>A0AAW2Q7E0</accession>
<dbReference type="InterPro" id="IPR041577">
    <property type="entry name" value="RT_RNaseH_2"/>
</dbReference>
<dbReference type="InterPro" id="IPR043502">
    <property type="entry name" value="DNA/RNA_pol_sf"/>
</dbReference>
<evidence type="ECO:0000313" key="2">
    <source>
        <dbReference type="EMBL" id="KAL0363819.1"/>
    </source>
</evidence>
<dbReference type="AlphaFoldDB" id="A0AAW2Q7E0"/>
<dbReference type="InterPro" id="IPR051320">
    <property type="entry name" value="Viral_Replic_Matur_Polypro"/>
</dbReference>
<evidence type="ECO:0000259" key="1">
    <source>
        <dbReference type="Pfam" id="PF17919"/>
    </source>
</evidence>
<reference evidence="2" key="2">
    <citation type="journal article" date="2024" name="Plant">
        <title>Genomic evolution and insights into agronomic trait innovations of Sesamum species.</title>
        <authorList>
            <person name="Miao H."/>
            <person name="Wang L."/>
            <person name="Qu L."/>
            <person name="Liu H."/>
            <person name="Sun Y."/>
            <person name="Le M."/>
            <person name="Wang Q."/>
            <person name="Wei S."/>
            <person name="Zheng Y."/>
            <person name="Lin W."/>
            <person name="Duan Y."/>
            <person name="Cao H."/>
            <person name="Xiong S."/>
            <person name="Wang X."/>
            <person name="Wei L."/>
            <person name="Li C."/>
            <person name="Ma Q."/>
            <person name="Ju M."/>
            <person name="Zhao R."/>
            <person name="Li G."/>
            <person name="Mu C."/>
            <person name="Tian Q."/>
            <person name="Mei H."/>
            <person name="Zhang T."/>
            <person name="Gao T."/>
            <person name="Zhang H."/>
        </authorList>
    </citation>
    <scope>NUCLEOTIDE SEQUENCE</scope>
    <source>
        <strain evidence="2">G01</strain>
    </source>
</reference>
<organism evidence="2">
    <name type="scientific">Sesamum angustifolium</name>
    <dbReference type="NCBI Taxonomy" id="2727405"/>
    <lineage>
        <taxon>Eukaryota</taxon>
        <taxon>Viridiplantae</taxon>
        <taxon>Streptophyta</taxon>
        <taxon>Embryophyta</taxon>
        <taxon>Tracheophyta</taxon>
        <taxon>Spermatophyta</taxon>
        <taxon>Magnoliopsida</taxon>
        <taxon>eudicotyledons</taxon>
        <taxon>Gunneridae</taxon>
        <taxon>Pentapetalae</taxon>
        <taxon>asterids</taxon>
        <taxon>lamiids</taxon>
        <taxon>Lamiales</taxon>
        <taxon>Pedaliaceae</taxon>
        <taxon>Sesamum</taxon>
    </lineage>
</organism>
<reference evidence="2" key="1">
    <citation type="submission" date="2020-06" db="EMBL/GenBank/DDBJ databases">
        <authorList>
            <person name="Li T."/>
            <person name="Hu X."/>
            <person name="Zhang T."/>
            <person name="Song X."/>
            <person name="Zhang H."/>
            <person name="Dai N."/>
            <person name="Sheng W."/>
            <person name="Hou X."/>
            <person name="Wei L."/>
        </authorList>
    </citation>
    <scope>NUCLEOTIDE SEQUENCE</scope>
    <source>
        <strain evidence="2">G01</strain>
        <tissue evidence="2">Leaf</tissue>
    </source>
</reference>
<dbReference type="PANTHER" id="PTHR33064:SF40">
    <property type="entry name" value="REVERSE TRANSCRIPTASE_RETROTRANSPOSON-DERIVED PROTEIN RNASE H-LIKE DOMAIN-CONTAINING PROTEIN"/>
    <property type="match status" value="1"/>
</dbReference>
<name>A0AAW2Q7E0_9LAMI</name>
<dbReference type="PANTHER" id="PTHR33064">
    <property type="entry name" value="POL PROTEIN"/>
    <property type="match status" value="1"/>
</dbReference>
<sequence>MSILIDAVELKVDGIQAEVNLLKRVVDWDEDRAPISKLAREFFPKLKHSGTVRDYVKKFNSLMLNVYDISEEDKLFNLLSGLQIWAYIELRRQGVKDLPSVIAAADWALTCRTPLEQWRRKTVSCRQCRTGAWGTAACTGPLSHGPYRVSRIEEAIGRAIGGQADPAVQSAVWFYCSILKETRWFDEEVCGLSGIEQGIFENCKSLGGFAEESQKWEWAVACDDAFRLLKQAISSQPMLKLPQFDKPFEVQVDASNRALGGVLVQDKQPVAFESNKLKNEELRYSIH</sequence>
<proteinExistence type="predicted"/>
<dbReference type="SUPFAM" id="SSF56672">
    <property type="entry name" value="DNA/RNA polymerases"/>
    <property type="match status" value="1"/>
</dbReference>
<protein>
    <recommendedName>
        <fullName evidence="1">Reverse transcriptase/retrotransposon-derived protein RNase H-like domain-containing protein</fullName>
    </recommendedName>
</protein>
<gene>
    <name evidence="2" type="ORF">Sangu_0479500</name>
</gene>
<comment type="caution">
    <text evidence="2">The sequence shown here is derived from an EMBL/GenBank/DDBJ whole genome shotgun (WGS) entry which is preliminary data.</text>
</comment>
<dbReference type="EMBL" id="JACGWK010000003">
    <property type="protein sequence ID" value="KAL0363819.1"/>
    <property type="molecule type" value="Genomic_DNA"/>
</dbReference>
<feature type="domain" description="Reverse transcriptase/retrotransposon-derived protein RNase H-like" evidence="1">
    <location>
        <begin position="218"/>
        <end position="287"/>
    </location>
</feature>
<dbReference type="Pfam" id="PF17919">
    <property type="entry name" value="RT_RNaseH_2"/>
    <property type="match status" value="1"/>
</dbReference>